<reference evidence="19" key="1">
    <citation type="submission" date="2021-06" db="EMBL/GenBank/DDBJ databases">
        <authorList>
            <person name="Kallberg Y."/>
            <person name="Tangrot J."/>
            <person name="Rosling A."/>
        </authorList>
    </citation>
    <scope>NUCLEOTIDE SEQUENCE</scope>
    <source>
        <strain evidence="19">BR232B</strain>
    </source>
</reference>
<dbReference type="InterPro" id="IPR031128">
    <property type="entry name" value="RNF14_RING-HC_Zfn"/>
</dbReference>
<evidence type="ECO:0000256" key="8">
    <source>
        <dbReference type="ARBA" id="ARBA00022737"/>
    </source>
</evidence>
<dbReference type="EMBL" id="CAJVPI010001235">
    <property type="protein sequence ID" value="CAG8602209.1"/>
    <property type="molecule type" value="Genomic_DNA"/>
</dbReference>
<evidence type="ECO:0000256" key="5">
    <source>
        <dbReference type="ARBA" id="ARBA00022679"/>
    </source>
</evidence>
<evidence type="ECO:0000313" key="20">
    <source>
        <dbReference type="Proteomes" id="UP000789739"/>
    </source>
</evidence>
<sequence length="448" mass="52068">MTSQFNASETNQQQQENEILVLEAIYSQDFTYTDIADASPRFSGVLTVELALPDEVLVYFTSSKNTNETPLKIKHLPPVKIIFAMPEEYPTEEVLRFQLECCWMRWDWLQMLERKLRAIWEEERDVVLFHFAQFIHNNAIDFLQIPVPMRFGDDFVGSSTLRAVIRTYNQRVVSEEFLREHFTCGICFEEKLGQNCFQLSQCLHVFCRTCLSEYFTMLVREGFVLQVKCPEPGCRQSQLISKEELIEIIGDEMEERYSMLMEKQRLESDPLVTFCPRPGCQAPVKKDTMFEKLGVCTKCGFAFCCFCQRTWHGARAGCRINNTSKLVDEYLAADEDSKRMFELRYGAVNLSKLVTEVKEARANDEWLKSNAQLCPQCETPIEKSMGCNHMKCTRCQTHFCYLCGNWIDSRNPYSHYNNVQSPCDQRLFDGTNMEALDGMLDVEDFELI</sequence>
<dbReference type="Pfam" id="PF22191">
    <property type="entry name" value="IBR_1"/>
    <property type="match status" value="1"/>
</dbReference>
<evidence type="ECO:0000256" key="7">
    <source>
        <dbReference type="ARBA" id="ARBA00022723"/>
    </source>
</evidence>
<dbReference type="CDD" id="cd20354">
    <property type="entry name" value="Rcat_RBR_RNF14"/>
    <property type="match status" value="1"/>
</dbReference>
<dbReference type="EC" id="2.3.2.31" evidence="4"/>
<evidence type="ECO:0000256" key="9">
    <source>
        <dbReference type="ARBA" id="ARBA00022771"/>
    </source>
</evidence>
<evidence type="ECO:0000256" key="11">
    <source>
        <dbReference type="ARBA" id="ARBA00022833"/>
    </source>
</evidence>
<evidence type="ECO:0000313" key="19">
    <source>
        <dbReference type="EMBL" id="CAG8602209.1"/>
    </source>
</evidence>
<feature type="domain" description="RING-type" evidence="18">
    <location>
        <begin position="180"/>
        <end position="427"/>
    </location>
</feature>
<dbReference type="GO" id="GO:0016567">
    <property type="term" value="P:protein ubiquitination"/>
    <property type="evidence" value="ECO:0007669"/>
    <property type="project" value="InterPro"/>
</dbReference>
<keyword evidence="12" id="KW-1133">Transmembrane helix</keyword>
<evidence type="ECO:0000256" key="12">
    <source>
        <dbReference type="ARBA" id="ARBA00022989"/>
    </source>
</evidence>
<dbReference type="Gene3D" id="3.10.110.10">
    <property type="entry name" value="Ubiquitin Conjugating Enzyme"/>
    <property type="match status" value="1"/>
</dbReference>
<dbReference type="PROSITE" id="PS00518">
    <property type="entry name" value="ZF_RING_1"/>
    <property type="match status" value="1"/>
</dbReference>
<dbReference type="AlphaFoldDB" id="A0A9N9GEP6"/>
<keyword evidence="5" id="KW-0808">Transferase</keyword>
<keyword evidence="7" id="KW-0479">Metal-binding</keyword>
<comment type="similarity">
    <text evidence="14">Belongs to the RBR family. RNF14 subfamily.</text>
</comment>
<evidence type="ECO:0000256" key="10">
    <source>
        <dbReference type="ARBA" id="ARBA00022786"/>
    </source>
</evidence>
<dbReference type="PROSITE" id="PS51873">
    <property type="entry name" value="TRIAD"/>
    <property type="match status" value="1"/>
</dbReference>
<keyword evidence="11" id="KW-0862">Zinc</keyword>
<evidence type="ECO:0000256" key="6">
    <source>
        <dbReference type="ARBA" id="ARBA00022692"/>
    </source>
</evidence>
<dbReference type="CDD" id="cd16628">
    <property type="entry name" value="RING-HC_RBR_RNF14"/>
    <property type="match status" value="1"/>
</dbReference>
<dbReference type="OrthoDB" id="1431934at2759"/>
<keyword evidence="10" id="KW-0833">Ubl conjugation pathway</keyword>
<evidence type="ECO:0000259" key="18">
    <source>
        <dbReference type="PROSITE" id="PS51873"/>
    </source>
</evidence>
<dbReference type="Proteomes" id="UP000789739">
    <property type="component" value="Unassembled WGS sequence"/>
</dbReference>
<keyword evidence="9 15" id="KW-0863">Zinc-finger</keyword>
<feature type="domain" description="RING-type" evidence="16">
    <location>
        <begin position="184"/>
        <end position="230"/>
    </location>
</feature>
<dbReference type="SUPFAM" id="SSF54495">
    <property type="entry name" value="UBC-like"/>
    <property type="match status" value="1"/>
</dbReference>
<evidence type="ECO:0000256" key="1">
    <source>
        <dbReference type="ARBA" id="ARBA00001798"/>
    </source>
</evidence>
<dbReference type="InterPro" id="IPR047548">
    <property type="entry name" value="Rcat_RBR_RNF14"/>
</dbReference>
<evidence type="ECO:0000256" key="15">
    <source>
        <dbReference type="PROSITE-ProRule" id="PRU00175"/>
    </source>
</evidence>
<evidence type="ECO:0000256" key="14">
    <source>
        <dbReference type="ARBA" id="ARBA00044508"/>
    </source>
</evidence>
<proteinExistence type="inferred from homology"/>
<evidence type="ECO:0000256" key="2">
    <source>
        <dbReference type="ARBA" id="ARBA00004167"/>
    </source>
</evidence>
<accession>A0A9N9GEP6</accession>
<dbReference type="GO" id="GO:0031090">
    <property type="term" value="C:organelle membrane"/>
    <property type="evidence" value="ECO:0007669"/>
    <property type="project" value="UniProtKB-ARBA"/>
</dbReference>
<keyword evidence="6" id="KW-0812">Transmembrane</keyword>
<dbReference type="SUPFAM" id="SSF57850">
    <property type="entry name" value="RING/U-box"/>
    <property type="match status" value="3"/>
</dbReference>
<name>A0A9N9GEP6_9GLOM</name>
<dbReference type="Pfam" id="PF05773">
    <property type="entry name" value="RWD"/>
    <property type="match status" value="1"/>
</dbReference>
<dbReference type="InterPro" id="IPR013083">
    <property type="entry name" value="Znf_RING/FYVE/PHD"/>
</dbReference>
<dbReference type="SMART" id="SM00591">
    <property type="entry name" value="RWD"/>
    <property type="match status" value="1"/>
</dbReference>
<dbReference type="Gene3D" id="1.20.120.1750">
    <property type="match status" value="1"/>
</dbReference>
<evidence type="ECO:0000256" key="3">
    <source>
        <dbReference type="ARBA" id="ARBA00004906"/>
    </source>
</evidence>
<evidence type="ECO:0000256" key="13">
    <source>
        <dbReference type="ARBA" id="ARBA00023136"/>
    </source>
</evidence>
<comment type="pathway">
    <text evidence="3">Protein modification; protein ubiquitination.</text>
</comment>
<dbReference type="GO" id="GO:0008270">
    <property type="term" value="F:zinc ion binding"/>
    <property type="evidence" value="ECO:0007669"/>
    <property type="project" value="UniProtKB-KW"/>
</dbReference>
<comment type="caution">
    <text evidence="19">The sequence shown here is derived from an EMBL/GenBank/DDBJ whole genome shotgun (WGS) entry which is preliminary data.</text>
</comment>
<dbReference type="SMART" id="SM00647">
    <property type="entry name" value="IBR"/>
    <property type="match status" value="2"/>
</dbReference>
<protein>
    <recommendedName>
        <fullName evidence="4">RBR-type E3 ubiquitin transferase</fullName>
        <ecNumber evidence="4">2.3.2.31</ecNumber>
    </recommendedName>
</protein>
<gene>
    <name evidence="19" type="ORF">PBRASI_LOCUS7705</name>
</gene>
<feature type="domain" description="RWD" evidence="17">
    <location>
        <begin position="17"/>
        <end position="142"/>
    </location>
</feature>
<dbReference type="InterPro" id="IPR002867">
    <property type="entry name" value="IBR_dom"/>
</dbReference>
<evidence type="ECO:0000259" key="16">
    <source>
        <dbReference type="PROSITE" id="PS50089"/>
    </source>
</evidence>
<dbReference type="FunFam" id="3.30.40.10:FF:000051">
    <property type="entry name" value="RBR-type E3 ubiquitin transferase"/>
    <property type="match status" value="1"/>
</dbReference>
<dbReference type="Pfam" id="PF01485">
    <property type="entry name" value="IBR"/>
    <property type="match status" value="1"/>
</dbReference>
<comment type="subcellular location">
    <subcellularLocation>
        <location evidence="2">Membrane</location>
        <topology evidence="2">Single-pass membrane protein</topology>
    </subcellularLocation>
</comment>
<dbReference type="PROSITE" id="PS50089">
    <property type="entry name" value="ZF_RING_2"/>
    <property type="match status" value="1"/>
</dbReference>
<dbReference type="InterPro" id="IPR031127">
    <property type="entry name" value="E3_UB_ligase_RBR"/>
</dbReference>
<dbReference type="InterPro" id="IPR001841">
    <property type="entry name" value="Znf_RING"/>
</dbReference>
<dbReference type="PROSITE" id="PS50908">
    <property type="entry name" value="RWD"/>
    <property type="match status" value="1"/>
</dbReference>
<dbReference type="Gene3D" id="3.30.40.10">
    <property type="entry name" value="Zinc/RING finger domain, C3HC4 (zinc finger)"/>
    <property type="match status" value="1"/>
</dbReference>
<dbReference type="CDD" id="cd20341">
    <property type="entry name" value="BRcat_RBR_RNF14"/>
    <property type="match status" value="1"/>
</dbReference>
<keyword evidence="20" id="KW-1185">Reference proteome</keyword>
<dbReference type="GO" id="GO:0061630">
    <property type="term" value="F:ubiquitin protein ligase activity"/>
    <property type="evidence" value="ECO:0007669"/>
    <property type="project" value="UniProtKB-EC"/>
</dbReference>
<dbReference type="InterPro" id="IPR017907">
    <property type="entry name" value="Znf_RING_CS"/>
</dbReference>
<dbReference type="InterPro" id="IPR006575">
    <property type="entry name" value="RWD_dom"/>
</dbReference>
<dbReference type="PANTHER" id="PTHR11685">
    <property type="entry name" value="RBR FAMILY RING FINGER AND IBR DOMAIN-CONTAINING"/>
    <property type="match status" value="1"/>
</dbReference>
<dbReference type="InterPro" id="IPR044066">
    <property type="entry name" value="TRIAD_supradom"/>
</dbReference>
<evidence type="ECO:0000259" key="17">
    <source>
        <dbReference type="PROSITE" id="PS50908"/>
    </source>
</evidence>
<dbReference type="GO" id="GO:0005737">
    <property type="term" value="C:cytoplasm"/>
    <property type="evidence" value="ECO:0007669"/>
    <property type="project" value="UniProtKB-ARBA"/>
</dbReference>
<keyword evidence="8" id="KW-0677">Repeat</keyword>
<dbReference type="InterPro" id="IPR016135">
    <property type="entry name" value="UBQ-conjugating_enzyme/RWD"/>
</dbReference>
<evidence type="ECO:0000256" key="4">
    <source>
        <dbReference type="ARBA" id="ARBA00012251"/>
    </source>
</evidence>
<comment type="catalytic activity">
    <reaction evidence="1">
        <text>[E2 ubiquitin-conjugating enzyme]-S-ubiquitinyl-L-cysteine + [acceptor protein]-L-lysine = [E2 ubiquitin-conjugating enzyme]-L-cysteine + [acceptor protein]-N(6)-ubiquitinyl-L-lysine.</text>
        <dbReference type="EC" id="2.3.2.31"/>
    </reaction>
</comment>
<keyword evidence="13" id="KW-0472">Membrane</keyword>
<dbReference type="CDD" id="cd23820">
    <property type="entry name" value="RWD_RNF14"/>
    <property type="match status" value="1"/>
</dbReference>
<organism evidence="19 20">
    <name type="scientific">Paraglomus brasilianum</name>
    <dbReference type="NCBI Taxonomy" id="144538"/>
    <lineage>
        <taxon>Eukaryota</taxon>
        <taxon>Fungi</taxon>
        <taxon>Fungi incertae sedis</taxon>
        <taxon>Mucoromycota</taxon>
        <taxon>Glomeromycotina</taxon>
        <taxon>Glomeromycetes</taxon>
        <taxon>Paraglomerales</taxon>
        <taxon>Paraglomeraceae</taxon>
        <taxon>Paraglomus</taxon>
    </lineage>
</organism>